<protein>
    <submittedName>
        <fullName evidence="2">ABC transporter permease subunit</fullName>
    </submittedName>
</protein>
<feature type="transmembrane region" description="Helical" evidence="1">
    <location>
        <begin position="85"/>
        <end position="107"/>
    </location>
</feature>
<dbReference type="EMBL" id="JBIQWL010000002">
    <property type="protein sequence ID" value="MFH8250241.1"/>
    <property type="molecule type" value="Genomic_DNA"/>
</dbReference>
<keyword evidence="1" id="KW-1133">Transmembrane helix</keyword>
<name>A0ABW7Q5V6_9MICO</name>
<feature type="transmembrane region" description="Helical" evidence="1">
    <location>
        <begin position="28"/>
        <end position="46"/>
    </location>
</feature>
<proteinExistence type="predicted"/>
<comment type="caution">
    <text evidence="2">The sequence shown here is derived from an EMBL/GenBank/DDBJ whole genome shotgun (WGS) entry which is preliminary data.</text>
</comment>
<organism evidence="2 3">
    <name type="scientific">Microbacterium alkaliflavum</name>
    <dbReference type="NCBI Taxonomy" id="3248839"/>
    <lineage>
        <taxon>Bacteria</taxon>
        <taxon>Bacillati</taxon>
        <taxon>Actinomycetota</taxon>
        <taxon>Actinomycetes</taxon>
        <taxon>Micrococcales</taxon>
        <taxon>Microbacteriaceae</taxon>
        <taxon>Microbacterium</taxon>
    </lineage>
</organism>
<accession>A0ABW7Q5V6</accession>
<keyword evidence="3" id="KW-1185">Reference proteome</keyword>
<evidence type="ECO:0000313" key="2">
    <source>
        <dbReference type="EMBL" id="MFH8250241.1"/>
    </source>
</evidence>
<feature type="transmembrane region" description="Helical" evidence="1">
    <location>
        <begin position="197"/>
        <end position="216"/>
    </location>
</feature>
<gene>
    <name evidence="2" type="ORF">ACH3VR_07740</name>
</gene>
<feature type="transmembrane region" description="Helical" evidence="1">
    <location>
        <begin position="246"/>
        <end position="267"/>
    </location>
</feature>
<dbReference type="RefSeq" id="WP_396640173.1">
    <property type="nucleotide sequence ID" value="NZ_JBIQWL010000002.1"/>
</dbReference>
<evidence type="ECO:0000313" key="3">
    <source>
        <dbReference type="Proteomes" id="UP001610861"/>
    </source>
</evidence>
<feature type="transmembrane region" description="Helical" evidence="1">
    <location>
        <begin position="171"/>
        <end position="190"/>
    </location>
</feature>
<evidence type="ECO:0000256" key="1">
    <source>
        <dbReference type="SAM" id="Phobius"/>
    </source>
</evidence>
<feature type="transmembrane region" description="Helical" evidence="1">
    <location>
        <begin position="128"/>
        <end position="151"/>
    </location>
</feature>
<reference evidence="2 3" key="1">
    <citation type="submission" date="2024-09" db="EMBL/GenBank/DDBJ databases">
        <authorList>
            <person name="Pan X."/>
        </authorList>
    </citation>
    <scope>NUCLEOTIDE SEQUENCE [LARGE SCALE GENOMIC DNA]</scope>
    <source>
        <strain evidence="2 3">B2969</strain>
    </source>
</reference>
<keyword evidence="1" id="KW-0472">Membrane</keyword>
<sequence length="274" mass="28494">MTAVVLAPARHAPIPVLRRWLADGWRGLAGWSVGIASVVLVYLPLYPSMKSPELIGLMDSLPPELVRTLGYENITTGSGYAQATFFGLIGLVLITMAGISCGAEFTGGAEESGRLELTLAHGVGRLQYALESSAALLLKLLVLGAVAFLVISAIDRPSELELEVVNLTAVTMAWVGLGLLAATAAFAAGALTGRRSWAVGVGAAVAVSGYGLQAVANNSEDLDWLRAASPFEWAYGQAPLANGFDWSGLGLVWAASVLFIVIGSAALSRRDIVG</sequence>
<dbReference type="Proteomes" id="UP001610861">
    <property type="component" value="Unassembled WGS sequence"/>
</dbReference>
<keyword evidence="1" id="KW-0812">Transmembrane</keyword>